<reference evidence="4" key="1">
    <citation type="journal article" date="2019" name="Int. J. Syst. Evol. Microbiol.">
        <title>The Global Catalogue of Microorganisms (GCM) 10K type strain sequencing project: providing services to taxonomists for standard genome sequencing and annotation.</title>
        <authorList>
            <consortium name="The Broad Institute Genomics Platform"/>
            <consortium name="The Broad Institute Genome Sequencing Center for Infectious Disease"/>
            <person name="Wu L."/>
            <person name="Ma J."/>
        </authorList>
    </citation>
    <scope>NUCLEOTIDE SEQUENCE [LARGE SCALE GENOMIC DNA]</scope>
    <source>
        <strain evidence="4">JCM 14370</strain>
    </source>
</reference>
<keyword evidence="4" id="KW-1185">Reference proteome</keyword>
<protein>
    <recommendedName>
        <fullName evidence="2">D-alanyl-D-alanine carboxypeptidase-like core domain-containing protein</fullName>
    </recommendedName>
</protein>
<evidence type="ECO:0000259" key="2">
    <source>
        <dbReference type="Pfam" id="PF02557"/>
    </source>
</evidence>
<feature type="domain" description="D-alanyl-D-alanine carboxypeptidase-like core" evidence="2">
    <location>
        <begin position="129"/>
        <end position="230"/>
    </location>
</feature>
<dbReference type="Pfam" id="PF02557">
    <property type="entry name" value="VanY"/>
    <property type="match status" value="1"/>
</dbReference>
<evidence type="ECO:0000313" key="3">
    <source>
        <dbReference type="EMBL" id="GGJ36238.1"/>
    </source>
</evidence>
<dbReference type="EMBL" id="BMOD01000007">
    <property type="protein sequence ID" value="GGJ36238.1"/>
    <property type="molecule type" value="Genomic_DNA"/>
</dbReference>
<name>A0ABQ2D126_9DEIO</name>
<dbReference type="Gene3D" id="3.30.1380.10">
    <property type="match status" value="1"/>
</dbReference>
<dbReference type="SUPFAM" id="SSF55166">
    <property type="entry name" value="Hedgehog/DD-peptidase"/>
    <property type="match status" value="1"/>
</dbReference>
<comment type="caution">
    <text evidence="3">The sequence shown here is derived from an EMBL/GenBank/DDBJ whole genome shotgun (WGS) entry which is preliminary data.</text>
</comment>
<dbReference type="Proteomes" id="UP000632222">
    <property type="component" value="Unassembled WGS sequence"/>
</dbReference>
<dbReference type="PANTHER" id="PTHR34385:SF1">
    <property type="entry name" value="PEPTIDOGLYCAN L-ALANYL-D-GLUTAMATE ENDOPEPTIDASE CWLK"/>
    <property type="match status" value="1"/>
</dbReference>
<dbReference type="InterPro" id="IPR003709">
    <property type="entry name" value="VanY-like_core_dom"/>
</dbReference>
<dbReference type="CDD" id="cd14846">
    <property type="entry name" value="Peptidase_M15_like"/>
    <property type="match status" value="1"/>
</dbReference>
<dbReference type="InterPro" id="IPR009045">
    <property type="entry name" value="Zn_M74/Hedgehog-like"/>
</dbReference>
<feature type="region of interest" description="Disordered" evidence="1">
    <location>
        <begin position="234"/>
        <end position="255"/>
    </location>
</feature>
<dbReference type="PANTHER" id="PTHR34385">
    <property type="entry name" value="D-ALANYL-D-ALANINE CARBOXYPEPTIDASE"/>
    <property type="match status" value="1"/>
</dbReference>
<dbReference type="InterPro" id="IPR052179">
    <property type="entry name" value="DD-CPase-like"/>
</dbReference>
<accession>A0ABQ2D126</accession>
<proteinExistence type="predicted"/>
<evidence type="ECO:0000313" key="4">
    <source>
        <dbReference type="Proteomes" id="UP000632222"/>
    </source>
</evidence>
<organism evidence="3 4">
    <name type="scientific">Deinococcus roseus</name>
    <dbReference type="NCBI Taxonomy" id="392414"/>
    <lineage>
        <taxon>Bacteria</taxon>
        <taxon>Thermotogati</taxon>
        <taxon>Deinococcota</taxon>
        <taxon>Deinococci</taxon>
        <taxon>Deinococcales</taxon>
        <taxon>Deinococcaceae</taxon>
        <taxon>Deinococcus</taxon>
    </lineage>
</organism>
<evidence type="ECO:0000256" key="1">
    <source>
        <dbReference type="SAM" id="MobiDB-lite"/>
    </source>
</evidence>
<sequence length="255" mass="27494">MLDGGCQVSFILHDQHSHAFQISSRDISSAYAKPHTGRQQPIAFNEGMTYSTSGWTAVQRIQPAILAALVAFSVGPVGVQPDLPVAATPSGRPQGVPVWSSPAPVAGEADGVVPEGTTVFDDRHPAVKKLKPDLLLALRRAATAAGKEGLVFFVNSGWRSRKYQNALLEEAVSRYGSEREAARWVATATTSPHVSGNAVDLGPAAATTWLSREGARYGLCQIYNNEPWHFELRPQAKGKGCPPRYSDPTHDPRMQ</sequence>
<gene>
    <name evidence="3" type="ORF">GCM10008938_22910</name>
</gene>